<dbReference type="SUPFAM" id="SSF82693">
    <property type="entry name" value="Multidrug efflux transporter AcrB pore domain, PN1, PN2, PC1 and PC2 subdomains"/>
    <property type="match status" value="2"/>
</dbReference>
<evidence type="ECO:0000313" key="3">
    <source>
        <dbReference type="Proteomes" id="UP000295554"/>
    </source>
</evidence>
<dbReference type="GO" id="GO:0042910">
    <property type="term" value="F:xenobiotic transmembrane transporter activity"/>
    <property type="evidence" value="ECO:0007669"/>
    <property type="project" value="TreeGrafter"/>
</dbReference>
<keyword evidence="3" id="KW-1185">Reference proteome</keyword>
<sequence length="1035" mass="112454">MNLTASSLKNPAGIAVAVAVILFFGAYSLTRLPVQLFPDIENPTISIQTGWRAASPREIESEIIEPIEAVLRGIPGLKEMAAYANAGNAWVNLEFGLDTDMQRTLLEVISRMNRLDPLPRDATQPVIMLGGGNGDTPALTFFFLQLLPGTEGSIYDYIQFVEDVIRPAIESVPGVARVGVQQNNAAGEQELEIRFDPYRAAQLGIPLTETAARLGRANDISGGFVDVGRRQYTLRFTGRYEPGELADFVLEWRDGRPIRLGDIADIAVTRGEQVLTNTQNGNPAVAVRIDKETSANALQTLNAVKAVVAELNAGPVAGRGLVMAQSFDASVFINRAIGLVGGNIVLGILLAVGILWWFLRRFRATLIVAVAIPVSLLATFIVLNLTGRTLNVISLAGLAFAVGMVLDAAIVVLENVVRLREKGLNSFDASLQGAQQVWGALLASTATTVAIFLPVIFMREVEGQLFGDLAITIAIAVVVSLLVAVTILPLAACTWLREDKLEDRNRGLWLRISNFVMSITSTPRKRWTLAAVLILTPLGASYLLLPELDYLPPVKRDAVDAYFQFPPGVSERTIAEEYIKVLDQRMAPFMSGKREPALKNYYILTWNGGGGMGARVADQSRVKELERIINQEIFADLPDLQFFASQGNLFGGFGGDRVIALHLQSRDREAIAEAASLGETLLREALPNSNIRVSPNLEQAEPELQLSPNDRKIAEAGWARQDIGTLVRAMGDGVYVGEYFNGEKRMNIILRSQAWDSPEQLASTPVVTPAGSLVPLSELVDIQRTVGPSQLRRIDSRRTITIDVRPPEDVSLEHVLSTIREQVEPRLKAALPADGNILYGGSANALTRAIKSMGNNFALALVVLFLLMAALFRSMKDSLLVVMAMPLAMVGGIVAIRLLNLITFQPLDLLTMIGFVILLGLVVNNAILLVHQTRSAEREGVSRHHAVEQALLTRLRPIFMSTLTSIFGMLPLLLMPGAGSVIYRGLAAVIVGGMCVSTLFTLLLLPCFLRMGESHSRVIEGDGNRTPTPKLKSVA</sequence>
<dbReference type="Pfam" id="PF00873">
    <property type="entry name" value="ACR_tran"/>
    <property type="match status" value="2"/>
</dbReference>
<dbReference type="Gene3D" id="3.30.70.1430">
    <property type="entry name" value="Multidrug efflux transporter AcrB pore domain"/>
    <property type="match status" value="2"/>
</dbReference>
<feature type="transmembrane region" description="Helical" evidence="1">
    <location>
        <begin position="879"/>
        <end position="903"/>
    </location>
</feature>
<dbReference type="GO" id="GO:0005886">
    <property type="term" value="C:plasma membrane"/>
    <property type="evidence" value="ECO:0007669"/>
    <property type="project" value="TreeGrafter"/>
</dbReference>
<evidence type="ECO:0000256" key="1">
    <source>
        <dbReference type="SAM" id="Phobius"/>
    </source>
</evidence>
<feature type="transmembrane region" description="Helical" evidence="1">
    <location>
        <begin position="951"/>
        <end position="974"/>
    </location>
</feature>
<keyword evidence="1" id="KW-0812">Transmembrane</keyword>
<accession>A0A4R5LW70</accession>
<dbReference type="Gene3D" id="1.20.1640.10">
    <property type="entry name" value="Multidrug efflux transporter AcrB transmembrane domain"/>
    <property type="match status" value="2"/>
</dbReference>
<organism evidence="2 3">
    <name type="scientific">Seongchinamella unica</name>
    <dbReference type="NCBI Taxonomy" id="2547392"/>
    <lineage>
        <taxon>Bacteria</taxon>
        <taxon>Pseudomonadati</taxon>
        <taxon>Pseudomonadota</taxon>
        <taxon>Gammaproteobacteria</taxon>
        <taxon>Cellvibrionales</taxon>
        <taxon>Halieaceae</taxon>
        <taxon>Seongchinamella</taxon>
    </lineage>
</organism>
<dbReference type="Gene3D" id="3.30.70.1320">
    <property type="entry name" value="Multidrug efflux transporter AcrB pore domain like"/>
    <property type="match status" value="1"/>
</dbReference>
<dbReference type="PANTHER" id="PTHR32063">
    <property type="match status" value="1"/>
</dbReference>
<comment type="caution">
    <text evidence="2">The sequence shown here is derived from an EMBL/GenBank/DDBJ whole genome shotgun (WGS) entry which is preliminary data.</text>
</comment>
<feature type="transmembrane region" description="Helical" evidence="1">
    <location>
        <begin position="336"/>
        <end position="359"/>
    </location>
</feature>
<dbReference type="InterPro" id="IPR001036">
    <property type="entry name" value="Acrflvin-R"/>
</dbReference>
<feature type="transmembrane region" description="Helical" evidence="1">
    <location>
        <begin position="437"/>
        <end position="457"/>
    </location>
</feature>
<dbReference type="Gene3D" id="3.30.2090.10">
    <property type="entry name" value="Multidrug efflux transporter AcrB TolC docking domain, DN and DC subdomains"/>
    <property type="match status" value="2"/>
</dbReference>
<feature type="transmembrane region" description="Helical" evidence="1">
    <location>
        <begin position="366"/>
        <end position="386"/>
    </location>
</feature>
<feature type="transmembrane region" description="Helical" evidence="1">
    <location>
        <begin position="392"/>
        <end position="417"/>
    </location>
</feature>
<dbReference type="PRINTS" id="PR00702">
    <property type="entry name" value="ACRIFLAVINRP"/>
</dbReference>
<name>A0A4R5LW70_9GAMM</name>
<dbReference type="OrthoDB" id="9758297at2"/>
<dbReference type="PANTHER" id="PTHR32063:SF0">
    <property type="entry name" value="SWARMING MOTILITY PROTEIN SWRC"/>
    <property type="match status" value="1"/>
</dbReference>
<dbReference type="RefSeq" id="WP_133210309.1">
    <property type="nucleotide sequence ID" value="NZ_SMSE01000001.1"/>
</dbReference>
<feature type="transmembrane region" description="Helical" evidence="1">
    <location>
        <begin position="12"/>
        <end position="30"/>
    </location>
</feature>
<dbReference type="Proteomes" id="UP000295554">
    <property type="component" value="Unassembled WGS sequence"/>
</dbReference>
<gene>
    <name evidence="2" type="ORF">E2F43_05325</name>
</gene>
<proteinExistence type="predicted"/>
<feature type="transmembrane region" description="Helical" evidence="1">
    <location>
        <begin position="527"/>
        <end position="545"/>
    </location>
</feature>
<dbReference type="SUPFAM" id="SSF82866">
    <property type="entry name" value="Multidrug efflux transporter AcrB transmembrane domain"/>
    <property type="match status" value="2"/>
</dbReference>
<dbReference type="EMBL" id="SMSE01000001">
    <property type="protein sequence ID" value="TDG15647.1"/>
    <property type="molecule type" value="Genomic_DNA"/>
</dbReference>
<dbReference type="AlphaFoldDB" id="A0A4R5LW70"/>
<feature type="transmembrane region" description="Helical" evidence="1">
    <location>
        <begin position="986"/>
        <end position="1009"/>
    </location>
</feature>
<keyword evidence="1" id="KW-1133">Transmembrane helix</keyword>
<evidence type="ECO:0000313" key="2">
    <source>
        <dbReference type="EMBL" id="TDG15647.1"/>
    </source>
</evidence>
<dbReference type="InterPro" id="IPR027463">
    <property type="entry name" value="AcrB_DN_DC_subdom"/>
</dbReference>
<dbReference type="Gene3D" id="3.30.70.1440">
    <property type="entry name" value="Multidrug efflux transporter AcrB pore domain"/>
    <property type="match status" value="1"/>
</dbReference>
<feature type="transmembrane region" description="Helical" evidence="1">
    <location>
        <begin position="909"/>
        <end position="930"/>
    </location>
</feature>
<protein>
    <submittedName>
        <fullName evidence="2">Efflux RND transporter permease subunit</fullName>
    </submittedName>
</protein>
<feature type="transmembrane region" description="Helical" evidence="1">
    <location>
        <begin position="853"/>
        <end position="872"/>
    </location>
</feature>
<reference evidence="2 3" key="1">
    <citation type="submission" date="2019-03" db="EMBL/GenBank/DDBJ databases">
        <title>Seongchinamella monodicae gen. nov., sp. nov., a novel member of the Gammaproteobacteria isolated from a tidal mudflat of beach.</title>
        <authorList>
            <person name="Yang H.G."/>
            <person name="Kang J.W."/>
            <person name="Lee S.D."/>
        </authorList>
    </citation>
    <scope>NUCLEOTIDE SEQUENCE [LARGE SCALE GENOMIC DNA]</scope>
    <source>
        <strain evidence="2 3">GH4-78</strain>
    </source>
</reference>
<feature type="transmembrane region" description="Helical" evidence="1">
    <location>
        <begin position="469"/>
        <end position="496"/>
    </location>
</feature>
<keyword evidence="1" id="KW-0472">Membrane</keyword>
<dbReference type="SUPFAM" id="SSF82714">
    <property type="entry name" value="Multidrug efflux transporter AcrB TolC docking domain, DN and DC subdomains"/>
    <property type="match status" value="2"/>
</dbReference>